<evidence type="ECO:0000313" key="3">
    <source>
        <dbReference type="EMBL" id="SHI09072.1"/>
    </source>
</evidence>
<dbReference type="Pfam" id="PF00581">
    <property type="entry name" value="Rhodanese"/>
    <property type="match status" value="1"/>
</dbReference>
<dbReference type="GO" id="GO:0002098">
    <property type="term" value="P:tRNA wobble uridine modification"/>
    <property type="evidence" value="ECO:0007669"/>
    <property type="project" value="InterPro"/>
</dbReference>
<dbReference type="InterPro" id="IPR017582">
    <property type="entry name" value="SelU"/>
</dbReference>
<dbReference type="NCBIfam" id="NF008751">
    <property type="entry name" value="PRK11784.1-3"/>
    <property type="match status" value="1"/>
</dbReference>
<sequence length="389" mass="43147">MEQSLPVIPRHAETAETYSRLLVDGVPLIDVRAPVEFAAGAVPGAVNLPLLTDDERHRVGLCYRQQGSDAAHALGRRLLRGQRREEALVAWLDHLEKFPEARLYCARGGSRSAIAAQWIGAATGRLPPRLVGGYKAFRAFLLGQLVPAAIDAVPIVLGGRTGSGKTLLLRRLANTIDLEALANHRGSSFGQFLTVQPSQADFENRLAAALAIHRFHRYATLVVEDEGRHIGKRFLPKELADIFAGGVLIVLEAPLAERINTISAEYVDEAQAVYRSSFGDEAGPVRWLADMEASADRLAKRLGAARLVRVKQLLNRAWQRQRTEGDHHGHRDWIKILLQEYYDPMYDYQIDKKKERVVFRGGVEEVLSYLREREETGETTGRAAPAGLS</sequence>
<dbReference type="SMART" id="SM00450">
    <property type="entry name" value="RHOD"/>
    <property type="match status" value="1"/>
</dbReference>
<evidence type="ECO:0000256" key="1">
    <source>
        <dbReference type="ARBA" id="ARBA00023266"/>
    </source>
</evidence>
<gene>
    <name evidence="3" type="ORF">SAMN02745124_03799</name>
</gene>
<keyword evidence="4" id="KW-1185">Reference proteome</keyword>
<dbReference type="AlphaFoldDB" id="A0A1M5YAR8"/>
<dbReference type="Gene3D" id="3.40.250.10">
    <property type="entry name" value="Rhodanese-like domain"/>
    <property type="match status" value="1"/>
</dbReference>
<organism evidence="3 4">
    <name type="scientific">Desulfofustis glycolicus DSM 9705</name>
    <dbReference type="NCBI Taxonomy" id="1121409"/>
    <lineage>
        <taxon>Bacteria</taxon>
        <taxon>Pseudomonadati</taxon>
        <taxon>Thermodesulfobacteriota</taxon>
        <taxon>Desulfobulbia</taxon>
        <taxon>Desulfobulbales</taxon>
        <taxon>Desulfocapsaceae</taxon>
        <taxon>Desulfofustis</taxon>
    </lineage>
</organism>
<reference evidence="3 4" key="1">
    <citation type="submission" date="2016-11" db="EMBL/GenBank/DDBJ databases">
        <authorList>
            <person name="Jaros S."/>
            <person name="Januszkiewicz K."/>
            <person name="Wedrychowicz H."/>
        </authorList>
    </citation>
    <scope>NUCLEOTIDE SEQUENCE [LARGE SCALE GENOMIC DNA]</scope>
    <source>
        <strain evidence="3 4">DSM 9705</strain>
    </source>
</reference>
<accession>A0A1M5YAR8</accession>
<proteinExistence type="predicted"/>
<dbReference type="InterPro" id="IPR001763">
    <property type="entry name" value="Rhodanese-like_dom"/>
</dbReference>
<dbReference type="InterPro" id="IPR036873">
    <property type="entry name" value="Rhodanese-like_dom_sf"/>
</dbReference>
<dbReference type="PANTHER" id="PTHR30401:SF0">
    <property type="entry name" value="TRNA 2-SELENOURIDINE SYNTHASE"/>
    <property type="match status" value="1"/>
</dbReference>
<evidence type="ECO:0000259" key="2">
    <source>
        <dbReference type="PROSITE" id="PS50206"/>
    </source>
</evidence>
<dbReference type="OrthoDB" id="285281at2"/>
<dbReference type="NCBIfam" id="TIGR03167">
    <property type="entry name" value="tRNA_sel_U_synt"/>
    <property type="match status" value="1"/>
</dbReference>
<feature type="domain" description="Rhodanese" evidence="2">
    <location>
        <begin position="22"/>
        <end position="146"/>
    </location>
</feature>
<keyword evidence="1" id="KW-0711">Selenium</keyword>
<dbReference type="PANTHER" id="PTHR30401">
    <property type="entry name" value="TRNA 2-SELENOURIDINE SYNTHASE"/>
    <property type="match status" value="1"/>
</dbReference>
<dbReference type="SUPFAM" id="SSF52821">
    <property type="entry name" value="Rhodanese/Cell cycle control phosphatase"/>
    <property type="match status" value="1"/>
</dbReference>
<dbReference type="PROSITE" id="PS50206">
    <property type="entry name" value="RHODANESE_3"/>
    <property type="match status" value="1"/>
</dbReference>
<name>A0A1M5YAR8_9BACT</name>
<dbReference type="GO" id="GO:0043828">
    <property type="term" value="F:tRNA 2-selenouridine synthase activity"/>
    <property type="evidence" value="ECO:0007669"/>
    <property type="project" value="InterPro"/>
</dbReference>
<dbReference type="Proteomes" id="UP000184139">
    <property type="component" value="Unassembled WGS sequence"/>
</dbReference>
<protein>
    <submittedName>
        <fullName evidence="3">tRNA 2-selenouridine synthase</fullName>
    </submittedName>
</protein>
<dbReference type="InterPro" id="IPR058840">
    <property type="entry name" value="AAA_SelU"/>
</dbReference>
<dbReference type="EMBL" id="FQXS01000031">
    <property type="protein sequence ID" value="SHI09072.1"/>
    <property type="molecule type" value="Genomic_DNA"/>
</dbReference>
<dbReference type="SUPFAM" id="SSF52540">
    <property type="entry name" value="P-loop containing nucleoside triphosphate hydrolases"/>
    <property type="match status" value="1"/>
</dbReference>
<dbReference type="InterPro" id="IPR027417">
    <property type="entry name" value="P-loop_NTPase"/>
</dbReference>
<dbReference type="STRING" id="1121409.SAMN02745124_03799"/>
<dbReference type="Pfam" id="PF26341">
    <property type="entry name" value="AAA_SelU"/>
    <property type="match status" value="1"/>
</dbReference>
<evidence type="ECO:0000313" key="4">
    <source>
        <dbReference type="Proteomes" id="UP000184139"/>
    </source>
</evidence>
<dbReference type="RefSeq" id="WP_073378602.1">
    <property type="nucleotide sequence ID" value="NZ_FQXS01000031.1"/>
</dbReference>